<organism evidence="2 3">
    <name type="scientific">Pannonibacter indicus</name>
    <dbReference type="NCBI Taxonomy" id="466044"/>
    <lineage>
        <taxon>Bacteria</taxon>
        <taxon>Pseudomonadati</taxon>
        <taxon>Pseudomonadota</taxon>
        <taxon>Alphaproteobacteria</taxon>
        <taxon>Hyphomicrobiales</taxon>
        <taxon>Stappiaceae</taxon>
        <taxon>Pannonibacter</taxon>
    </lineage>
</organism>
<dbReference type="AlphaFoldDB" id="A0A0K6HNY1"/>
<sequence length="188" mass="20067">MGTAQSGGKWQGLPLGTPRLTLRPARAADAADIVPLAGDIEVSRTLARMPHPYTADHAQAWLQAAMDGTDLTTINLVIDRNDAFIGSITFRELHASPLIGYWLGRPFWGQGLMSEALKAALGWFFAVTDHEALEAEVMTGNAASLAALRRLGFRETGTGTCASLATGTAAASIRTRLERARFLESSDA</sequence>
<keyword evidence="3" id="KW-1185">Reference proteome</keyword>
<dbReference type="Gene3D" id="3.40.630.30">
    <property type="match status" value="1"/>
</dbReference>
<keyword evidence="2" id="KW-0808">Transferase</keyword>
<evidence type="ECO:0000259" key="1">
    <source>
        <dbReference type="PROSITE" id="PS51186"/>
    </source>
</evidence>
<dbReference type="RefSeq" id="WP_055454423.1">
    <property type="nucleotide sequence ID" value="NZ_CYHE01000002.1"/>
</dbReference>
<protein>
    <submittedName>
        <fullName evidence="2">Protein N-acetyltransferase, RimJ/RimL family</fullName>
    </submittedName>
</protein>
<dbReference type="PROSITE" id="PS51186">
    <property type="entry name" value="GNAT"/>
    <property type="match status" value="1"/>
</dbReference>
<dbReference type="PANTHER" id="PTHR43328:SF1">
    <property type="entry name" value="N-ACETYLTRANSFERASE DOMAIN-CONTAINING PROTEIN"/>
    <property type="match status" value="1"/>
</dbReference>
<accession>A0A0K6HNY1</accession>
<reference evidence="3" key="1">
    <citation type="submission" date="2015-08" db="EMBL/GenBank/DDBJ databases">
        <authorList>
            <person name="Varghese N."/>
        </authorList>
    </citation>
    <scope>NUCLEOTIDE SEQUENCE [LARGE SCALE GENOMIC DNA]</scope>
    <source>
        <strain evidence="3">DSM 23407</strain>
    </source>
</reference>
<proteinExistence type="predicted"/>
<dbReference type="OrthoDB" id="9804153at2"/>
<dbReference type="InterPro" id="IPR016181">
    <property type="entry name" value="Acyl_CoA_acyltransferase"/>
</dbReference>
<dbReference type="InterPro" id="IPR000182">
    <property type="entry name" value="GNAT_dom"/>
</dbReference>
<dbReference type="GO" id="GO:0016747">
    <property type="term" value="F:acyltransferase activity, transferring groups other than amino-acyl groups"/>
    <property type="evidence" value="ECO:0007669"/>
    <property type="project" value="InterPro"/>
</dbReference>
<dbReference type="SUPFAM" id="SSF55729">
    <property type="entry name" value="Acyl-CoA N-acyltransferases (Nat)"/>
    <property type="match status" value="1"/>
</dbReference>
<dbReference type="Pfam" id="PF13302">
    <property type="entry name" value="Acetyltransf_3"/>
    <property type="match status" value="1"/>
</dbReference>
<evidence type="ECO:0000313" key="2">
    <source>
        <dbReference type="EMBL" id="CUA92747.1"/>
    </source>
</evidence>
<dbReference type="PANTHER" id="PTHR43328">
    <property type="entry name" value="ACETYLTRANSFERASE-RELATED"/>
    <property type="match status" value="1"/>
</dbReference>
<feature type="domain" description="N-acetyltransferase" evidence="1">
    <location>
        <begin position="20"/>
        <end position="178"/>
    </location>
</feature>
<evidence type="ECO:0000313" key="3">
    <source>
        <dbReference type="Proteomes" id="UP000183900"/>
    </source>
</evidence>
<gene>
    <name evidence="2" type="ORF">Ga0061067_102106</name>
</gene>
<dbReference type="Proteomes" id="UP000183900">
    <property type="component" value="Unassembled WGS sequence"/>
</dbReference>
<name>A0A0K6HNY1_9HYPH</name>
<dbReference type="EMBL" id="CYHE01000002">
    <property type="protein sequence ID" value="CUA92747.1"/>
    <property type="molecule type" value="Genomic_DNA"/>
</dbReference>